<keyword evidence="1" id="KW-0472">Membrane</keyword>
<keyword evidence="1" id="KW-1133">Transmembrane helix</keyword>
<sequence>LILLGASPSTSWYAFFMGVTPKLYSNCFLALLNARIEVTNGRMDALDEAITTSALAEASFSRYSTNLIRAQDALRTDFIVEISQASDMSQSLVALSQGANHTKGVSHDADNSDKST</sequence>
<protein>
    <submittedName>
        <fullName evidence="2">Uncharacterized protein</fullName>
    </submittedName>
</protein>
<comment type="caution">
    <text evidence="2">The sequence shown here is derived from an EMBL/GenBank/DDBJ whole genome shotgun (WGS) entry which is preliminary data.</text>
</comment>
<gene>
    <name evidence="2" type="ORF">EIP91_011213</name>
</gene>
<organism evidence="2 3">
    <name type="scientific">Steccherinum ochraceum</name>
    <dbReference type="NCBI Taxonomy" id="92696"/>
    <lineage>
        <taxon>Eukaryota</taxon>
        <taxon>Fungi</taxon>
        <taxon>Dikarya</taxon>
        <taxon>Basidiomycota</taxon>
        <taxon>Agaricomycotina</taxon>
        <taxon>Agaricomycetes</taxon>
        <taxon>Polyporales</taxon>
        <taxon>Steccherinaceae</taxon>
        <taxon>Steccherinum</taxon>
    </lineage>
</organism>
<evidence type="ECO:0000313" key="2">
    <source>
        <dbReference type="EMBL" id="TCD59898.1"/>
    </source>
</evidence>
<reference evidence="2 3" key="1">
    <citation type="submission" date="2018-11" db="EMBL/GenBank/DDBJ databases">
        <title>Genome assembly of Steccherinum ochraceum LE-BIN_3174, the white-rot fungus of the Steccherinaceae family (The Residual Polyporoid clade, Polyporales, Basidiomycota).</title>
        <authorList>
            <person name="Fedorova T.V."/>
            <person name="Glazunova O.A."/>
            <person name="Landesman E.O."/>
            <person name="Moiseenko K.V."/>
            <person name="Psurtseva N.V."/>
            <person name="Savinova O.S."/>
            <person name="Shakhova N.V."/>
            <person name="Tyazhelova T.V."/>
            <person name="Vasina D.V."/>
        </authorList>
    </citation>
    <scope>NUCLEOTIDE SEQUENCE [LARGE SCALE GENOMIC DNA]</scope>
    <source>
        <strain evidence="2 3">LE-BIN_3174</strain>
    </source>
</reference>
<accession>A0A4R0R8B5</accession>
<dbReference type="Proteomes" id="UP000292702">
    <property type="component" value="Unassembled WGS sequence"/>
</dbReference>
<keyword evidence="1" id="KW-0812">Transmembrane</keyword>
<evidence type="ECO:0000256" key="1">
    <source>
        <dbReference type="SAM" id="Phobius"/>
    </source>
</evidence>
<dbReference type="EMBL" id="RWJN01000708">
    <property type="protein sequence ID" value="TCD59898.1"/>
    <property type="molecule type" value="Genomic_DNA"/>
</dbReference>
<dbReference type="AlphaFoldDB" id="A0A4R0R8B5"/>
<keyword evidence="3" id="KW-1185">Reference proteome</keyword>
<evidence type="ECO:0000313" key="3">
    <source>
        <dbReference type="Proteomes" id="UP000292702"/>
    </source>
</evidence>
<name>A0A4R0R8B5_9APHY</name>
<proteinExistence type="predicted"/>
<feature type="non-terminal residue" evidence="2">
    <location>
        <position position="1"/>
    </location>
</feature>
<feature type="transmembrane region" description="Helical" evidence="1">
    <location>
        <begin position="12"/>
        <end position="32"/>
    </location>
</feature>